<dbReference type="GO" id="GO:0005634">
    <property type="term" value="C:nucleus"/>
    <property type="evidence" value="ECO:0007669"/>
    <property type="project" value="TreeGrafter"/>
</dbReference>
<reference evidence="5 6" key="1">
    <citation type="journal article" date="2022" name="Nat. Genet.">
        <title>Improved pea reference genome and pan-genome highlight genomic features and evolutionary characteristics.</title>
        <authorList>
            <person name="Yang T."/>
            <person name="Liu R."/>
            <person name="Luo Y."/>
            <person name="Hu S."/>
            <person name="Wang D."/>
            <person name="Wang C."/>
            <person name="Pandey M.K."/>
            <person name="Ge S."/>
            <person name="Xu Q."/>
            <person name="Li N."/>
            <person name="Li G."/>
            <person name="Huang Y."/>
            <person name="Saxena R.K."/>
            <person name="Ji Y."/>
            <person name="Li M."/>
            <person name="Yan X."/>
            <person name="He Y."/>
            <person name="Liu Y."/>
            <person name="Wang X."/>
            <person name="Xiang C."/>
            <person name="Varshney R.K."/>
            <person name="Ding H."/>
            <person name="Gao S."/>
            <person name="Zong X."/>
        </authorList>
    </citation>
    <scope>NUCLEOTIDE SEQUENCE [LARGE SCALE GENOMIC DNA]</scope>
    <source>
        <strain evidence="5 6">cv. Zhongwan 6</strain>
    </source>
</reference>
<evidence type="ECO:0000256" key="1">
    <source>
        <dbReference type="ARBA" id="ARBA00022884"/>
    </source>
</evidence>
<evidence type="ECO:0000259" key="4">
    <source>
        <dbReference type="PROSITE" id="PS50102"/>
    </source>
</evidence>
<dbReference type="PANTHER" id="PTHR48024:SF45">
    <property type="entry name" value="RNA BINDING DOMAIN PROTEIN"/>
    <property type="match status" value="1"/>
</dbReference>
<name>A0A9D4XXS5_PEA</name>
<dbReference type="OrthoDB" id="1875751at2759"/>
<comment type="caution">
    <text evidence="5">The sequence shown here is derived from an EMBL/GenBank/DDBJ whole genome shotgun (WGS) entry which is preliminary data.</text>
</comment>
<accession>A0A9D4XXS5</accession>
<gene>
    <name evidence="5" type="ORF">KIW84_032363</name>
</gene>
<keyword evidence="1 2" id="KW-0694">RNA-binding</keyword>
<feature type="domain" description="RRM" evidence="4">
    <location>
        <begin position="146"/>
        <end position="220"/>
    </location>
</feature>
<dbReference type="SMART" id="SM00360">
    <property type="entry name" value="RRM"/>
    <property type="match status" value="2"/>
</dbReference>
<evidence type="ECO:0000256" key="2">
    <source>
        <dbReference type="PROSITE-ProRule" id="PRU00176"/>
    </source>
</evidence>
<dbReference type="EMBL" id="JAMSHJ010000003">
    <property type="protein sequence ID" value="KAI5426900.1"/>
    <property type="molecule type" value="Genomic_DNA"/>
</dbReference>
<organism evidence="5 6">
    <name type="scientific">Pisum sativum</name>
    <name type="common">Garden pea</name>
    <name type="synonym">Lathyrus oleraceus</name>
    <dbReference type="NCBI Taxonomy" id="3888"/>
    <lineage>
        <taxon>Eukaryota</taxon>
        <taxon>Viridiplantae</taxon>
        <taxon>Streptophyta</taxon>
        <taxon>Embryophyta</taxon>
        <taxon>Tracheophyta</taxon>
        <taxon>Spermatophyta</taxon>
        <taxon>Magnoliopsida</taxon>
        <taxon>eudicotyledons</taxon>
        <taxon>Gunneridae</taxon>
        <taxon>Pentapetalae</taxon>
        <taxon>rosids</taxon>
        <taxon>fabids</taxon>
        <taxon>Fabales</taxon>
        <taxon>Fabaceae</taxon>
        <taxon>Papilionoideae</taxon>
        <taxon>50 kb inversion clade</taxon>
        <taxon>NPAAA clade</taxon>
        <taxon>Hologalegina</taxon>
        <taxon>IRL clade</taxon>
        <taxon>Fabeae</taxon>
        <taxon>Lathyrus</taxon>
    </lineage>
</organism>
<feature type="region of interest" description="Disordered" evidence="3">
    <location>
        <begin position="219"/>
        <end position="241"/>
    </location>
</feature>
<dbReference type="Pfam" id="PF00076">
    <property type="entry name" value="RRM_1"/>
    <property type="match status" value="2"/>
</dbReference>
<dbReference type="GO" id="GO:0003723">
    <property type="term" value="F:RNA binding"/>
    <property type="evidence" value="ECO:0007669"/>
    <property type="project" value="UniProtKB-UniRule"/>
</dbReference>
<dbReference type="Proteomes" id="UP001058974">
    <property type="component" value="Chromosome 3"/>
</dbReference>
<dbReference type="PROSITE" id="PS50102">
    <property type="entry name" value="RRM"/>
    <property type="match status" value="2"/>
</dbReference>
<keyword evidence="6" id="KW-1185">Reference proteome</keyword>
<dbReference type="PANTHER" id="PTHR48024">
    <property type="entry name" value="GEO13361P1-RELATED"/>
    <property type="match status" value="1"/>
</dbReference>
<dbReference type="AlphaFoldDB" id="A0A9D4XXS5"/>
<dbReference type="InterPro" id="IPR012677">
    <property type="entry name" value="Nucleotide-bd_a/b_plait_sf"/>
</dbReference>
<dbReference type="InterPro" id="IPR050886">
    <property type="entry name" value="RNA-binding_reg"/>
</dbReference>
<evidence type="ECO:0000313" key="5">
    <source>
        <dbReference type="EMBL" id="KAI5426900.1"/>
    </source>
</evidence>
<dbReference type="Gramene" id="Psat03G0236300-T1">
    <property type="protein sequence ID" value="KAI5426900.1"/>
    <property type="gene ID" value="KIW84_032363"/>
</dbReference>
<proteinExistence type="predicted"/>
<protein>
    <recommendedName>
        <fullName evidence="4">RRM domain-containing protein</fullName>
    </recommendedName>
</protein>
<evidence type="ECO:0000313" key="6">
    <source>
        <dbReference type="Proteomes" id="UP001058974"/>
    </source>
</evidence>
<dbReference type="SUPFAM" id="SSF54928">
    <property type="entry name" value="RNA-binding domain, RBD"/>
    <property type="match status" value="1"/>
</dbReference>
<dbReference type="Gene3D" id="3.30.70.330">
    <property type="match status" value="2"/>
</dbReference>
<dbReference type="InterPro" id="IPR035979">
    <property type="entry name" value="RBD_domain_sf"/>
</dbReference>
<dbReference type="InterPro" id="IPR000504">
    <property type="entry name" value="RRM_dom"/>
</dbReference>
<feature type="domain" description="RRM" evidence="4">
    <location>
        <begin position="55"/>
        <end position="132"/>
    </location>
</feature>
<sequence length="287" mass="32326">MENLNHGESSSNGGIRSRFELLSKPQLVDLLCNLASRHPSIAQEIETLTNVHSHRTLFVSGLSSQTNSQTLSRAFEEYGEIERATVIRDKVTKISKNYGFVTYRDVKSVHDALREPRKYIDGSVARCDVANERQGKTSGPDFPLTRKIYIGDLAAGVTSENLRSDFQMHGEIEEAVAMTNDRYGFVTFATAEAAKKAIDHNSLHPTFAEGRKRIVKYANPRRGPRALRGNSSPEYEQAEAEDDYVDYHSPVPYGPPPYEIYGVSYPRLSAVTDEFGTRYYYDCSYPY</sequence>
<evidence type="ECO:0000256" key="3">
    <source>
        <dbReference type="SAM" id="MobiDB-lite"/>
    </source>
</evidence>